<evidence type="ECO:0000313" key="2">
    <source>
        <dbReference type="Proteomes" id="UP000472856"/>
    </source>
</evidence>
<gene>
    <name evidence="1" type="ORF">G5603_06165</name>
</gene>
<sequence>MGFPSPATDYVEERINLNRIFIPNPANTFMIETSTGCMLVDRVAKVSPGDLVAFQMEGNPMLGKWYPKHLMTDDGLIEGEQLEEIIVLGAVTVEVLTLDEKWRPTI</sequence>
<dbReference type="InterPro" id="IPR036286">
    <property type="entry name" value="LexA/Signal_pep-like_sf"/>
</dbReference>
<dbReference type="EMBL" id="JAAJRI010000002">
    <property type="protein sequence ID" value="NGE87778.1"/>
    <property type="molecule type" value="Genomic_DNA"/>
</dbReference>
<dbReference type="RefSeq" id="WP_032333363.1">
    <property type="nucleotide sequence ID" value="NZ_CBDITL010000007.1"/>
</dbReference>
<evidence type="ECO:0000313" key="1">
    <source>
        <dbReference type="EMBL" id="NGE87778.1"/>
    </source>
</evidence>
<organism evidence="1 2">
    <name type="scientific">Escherichia coli</name>
    <dbReference type="NCBI Taxonomy" id="562"/>
    <lineage>
        <taxon>Bacteria</taxon>
        <taxon>Pseudomonadati</taxon>
        <taxon>Pseudomonadota</taxon>
        <taxon>Gammaproteobacteria</taxon>
        <taxon>Enterobacterales</taxon>
        <taxon>Enterobacteriaceae</taxon>
        <taxon>Escherichia</taxon>
    </lineage>
</organism>
<dbReference type="AlphaFoldDB" id="A0A6M1D8I0"/>
<proteinExistence type="predicted"/>
<name>A0A6M1D8I0_ECOLX</name>
<dbReference type="Proteomes" id="UP000472856">
    <property type="component" value="Unassembled WGS sequence"/>
</dbReference>
<comment type="caution">
    <text evidence="1">The sequence shown here is derived from an EMBL/GenBank/DDBJ whole genome shotgun (WGS) entry which is preliminary data.</text>
</comment>
<dbReference type="Gene3D" id="2.10.109.10">
    <property type="entry name" value="Umud Fragment, subunit A"/>
    <property type="match status" value="1"/>
</dbReference>
<reference evidence="1 2" key="1">
    <citation type="submission" date="2020-02" db="EMBL/GenBank/DDBJ databases">
        <title>WGS of Carbapenem-Resistant Enterobacteriaceae.</title>
        <authorList>
            <person name="Tokajian S."/>
            <person name="El Chaar M."/>
            <person name="El Khoury M."/>
        </authorList>
    </citation>
    <scope>NUCLEOTIDE SEQUENCE [LARGE SCALE GENOMIC DNA]</scope>
    <source>
        <strain evidence="1 2">ECM_75</strain>
    </source>
</reference>
<dbReference type="SUPFAM" id="SSF51306">
    <property type="entry name" value="LexA/Signal peptidase"/>
    <property type="match status" value="1"/>
</dbReference>
<protein>
    <submittedName>
        <fullName evidence="1">Phage repressor protein</fullName>
    </submittedName>
</protein>
<accession>A0A6M1D8I0</accession>